<dbReference type="EMBL" id="RCML01000636">
    <property type="protein sequence ID" value="KAG2972051.1"/>
    <property type="molecule type" value="Genomic_DNA"/>
</dbReference>
<dbReference type="AlphaFoldDB" id="A0A8T1BGB7"/>
<dbReference type="Proteomes" id="UP000735874">
    <property type="component" value="Unassembled WGS sequence"/>
</dbReference>
<dbReference type="EMBL" id="RCMG01000107">
    <property type="protein sequence ID" value="KAG2863331.1"/>
    <property type="molecule type" value="Genomic_DNA"/>
</dbReference>
<evidence type="ECO:0000313" key="3">
    <source>
        <dbReference type="EMBL" id="KAG2902022.1"/>
    </source>
</evidence>
<reference evidence="3" key="1">
    <citation type="submission" date="2018-10" db="EMBL/GenBank/DDBJ databases">
        <title>Effector identification in a new, highly contiguous assembly of the strawberry crown rot pathogen Phytophthora cactorum.</title>
        <authorList>
            <person name="Armitage A.D."/>
            <person name="Nellist C.F."/>
            <person name="Bates H."/>
            <person name="Vickerstaff R.J."/>
            <person name="Harrison R.J."/>
        </authorList>
    </citation>
    <scope>NUCLEOTIDE SEQUENCE</scope>
    <source>
        <strain evidence="2">15-7</strain>
        <strain evidence="3">4032</strain>
        <strain evidence="4">4040</strain>
        <strain evidence="5">P415</strain>
    </source>
</reference>
<accession>A0A8T1BGB7</accession>
<dbReference type="Gene3D" id="3.40.50.150">
    <property type="entry name" value="Vaccinia Virus protein VP39"/>
    <property type="match status" value="1"/>
</dbReference>
<dbReference type="Proteomes" id="UP000697107">
    <property type="component" value="Unassembled WGS sequence"/>
</dbReference>
<evidence type="ECO:0000313" key="4">
    <source>
        <dbReference type="EMBL" id="KAG2918637.1"/>
    </source>
</evidence>
<comment type="caution">
    <text evidence="3">The sequence shown here is derived from an EMBL/GenBank/DDBJ whole genome shotgun (WGS) entry which is preliminary data.</text>
</comment>
<dbReference type="InterPro" id="IPR029063">
    <property type="entry name" value="SAM-dependent_MTases_sf"/>
</dbReference>
<organism evidence="3 6">
    <name type="scientific">Phytophthora cactorum</name>
    <dbReference type="NCBI Taxonomy" id="29920"/>
    <lineage>
        <taxon>Eukaryota</taxon>
        <taxon>Sar</taxon>
        <taxon>Stramenopiles</taxon>
        <taxon>Oomycota</taxon>
        <taxon>Peronosporomycetes</taxon>
        <taxon>Peronosporales</taxon>
        <taxon>Peronosporaceae</taxon>
        <taxon>Phytophthora</taxon>
    </lineage>
</organism>
<dbReference type="SUPFAM" id="SSF53335">
    <property type="entry name" value="S-adenosyl-L-methionine-dependent methyltransferases"/>
    <property type="match status" value="1"/>
</dbReference>
<evidence type="ECO:0000313" key="2">
    <source>
        <dbReference type="EMBL" id="KAG2863331.1"/>
    </source>
</evidence>
<dbReference type="Pfam" id="PF08123">
    <property type="entry name" value="DOT1"/>
    <property type="match status" value="1"/>
</dbReference>
<evidence type="ECO:0000313" key="6">
    <source>
        <dbReference type="Proteomes" id="UP000774804"/>
    </source>
</evidence>
<feature type="domain" description="DOT1" evidence="1">
    <location>
        <begin position="129"/>
        <end position="256"/>
    </location>
</feature>
<evidence type="ECO:0000313" key="5">
    <source>
        <dbReference type="EMBL" id="KAG2972051.1"/>
    </source>
</evidence>
<dbReference type="Proteomes" id="UP000774804">
    <property type="component" value="Unassembled WGS sequence"/>
</dbReference>
<dbReference type="EMBL" id="RCMK01000624">
    <property type="protein sequence ID" value="KAG2918637.1"/>
    <property type="molecule type" value="Genomic_DNA"/>
</dbReference>
<dbReference type="InterPro" id="IPR025789">
    <property type="entry name" value="DOT1_dom"/>
</dbReference>
<evidence type="ECO:0000259" key="1">
    <source>
        <dbReference type="Pfam" id="PF08123"/>
    </source>
</evidence>
<protein>
    <recommendedName>
        <fullName evidence="1">DOT1 domain-containing protein</fullName>
    </recommendedName>
</protein>
<dbReference type="GO" id="GO:0031151">
    <property type="term" value="F:histone H3K79 methyltransferase activity"/>
    <property type="evidence" value="ECO:0007669"/>
    <property type="project" value="InterPro"/>
</dbReference>
<dbReference type="Proteomes" id="UP000736787">
    <property type="component" value="Unassembled WGS sequence"/>
</dbReference>
<dbReference type="EMBL" id="RCMI01000652">
    <property type="protein sequence ID" value="KAG2902022.1"/>
    <property type="molecule type" value="Genomic_DNA"/>
</dbReference>
<sequence>MITDFSDEADKLLVQLALKCAQQNQRVVWSDVARKMQRRLRVSKSPKELETRLRTLKRAHANDLSRVVIQATRSRSHSTCNAKTRQPRHHVLDFQATRAGALHENAGELVPQALSEVMNIIGPVATAPKRCIGIEIRHELSQLGSQLIQRYSNVQPLLKKVLLLHGDAKETGLSVRQPYFDACIVYLNSFLFANDIKLFVLSELCTLPRARIVVSTEKFCPRHRTPCRNAFCATWQLHQVTSGQVSWTIKPVSIYIYKRV</sequence>
<gene>
    <name evidence="2" type="ORF">PC113_g5562</name>
    <name evidence="3" type="ORF">PC115_g15721</name>
    <name evidence="4" type="ORF">PC117_g17020</name>
    <name evidence="5" type="ORF">PC118_g15907</name>
</gene>
<name>A0A8T1BGB7_9STRA</name>
<proteinExistence type="predicted"/>